<evidence type="ECO:0000256" key="5">
    <source>
        <dbReference type="ARBA" id="ARBA00022801"/>
    </source>
</evidence>
<reference evidence="7 8" key="1">
    <citation type="submission" date="2020-04" db="EMBL/GenBank/DDBJ databases">
        <title>Thalassotalea sp. M1531, isolated from the surface of marine red alga.</title>
        <authorList>
            <person name="Pang L."/>
            <person name="Lu D.-C."/>
        </authorList>
    </citation>
    <scope>NUCLEOTIDE SEQUENCE [LARGE SCALE GENOMIC DNA]</scope>
    <source>
        <strain evidence="7 8">M1531</strain>
    </source>
</reference>
<keyword evidence="6" id="KW-0720">Serine protease</keyword>
<name>A0A7Y0LF34_9GAMM</name>
<evidence type="ECO:0000313" key="8">
    <source>
        <dbReference type="Proteomes" id="UP000568664"/>
    </source>
</evidence>
<comment type="function">
    <text evidence="6">Catalyzes the removal of dipeptides from the N-terminus of oligopeptides.</text>
</comment>
<dbReference type="GO" id="GO:0008239">
    <property type="term" value="F:dipeptidyl-peptidase activity"/>
    <property type="evidence" value="ECO:0007669"/>
    <property type="project" value="UniProtKB-UniRule"/>
</dbReference>
<dbReference type="RefSeq" id="WP_169076454.1">
    <property type="nucleotide sequence ID" value="NZ_JABBXH010000006.1"/>
</dbReference>
<dbReference type="Pfam" id="PF10459">
    <property type="entry name" value="Peptidase_S46"/>
    <property type="match status" value="1"/>
</dbReference>
<evidence type="ECO:0000256" key="2">
    <source>
        <dbReference type="ARBA" id="ARBA00022438"/>
    </source>
</evidence>
<proteinExistence type="inferred from homology"/>
<feature type="signal peptide" evidence="6">
    <location>
        <begin position="1"/>
        <end position="30"/>
    </location>
</feature>
<dbReference type="GO" id="GO:0043171">
    <property type="term" value="P:peptide catabolic process"/>
    <property type="evidence" value="ECO:0007669"/>
    <property type="project" value="UniProtKB-UniRule"/>
</dbReference>
<evidence type="ECO:0000256" key="1">
    <source>
        <dbReference type="ARBA" id="ARBA00010491"/>
    </source>
</evidence>
<dbReference type="AlphaFoldDB" id="A0A7Y0LF34"/>
<dbReference type="InterPro" id="IPR019500">
    <property type="entry name" value="Pep_S46"/>
</dbReference>
<dbReference type="InterPro" id="IPR043504">
    <property type="entry name" value="Peptidase_S1_PA_chymotrypsin"/>
</dbReference>
<keyword evidence="3 6" id="KW-0645">Protease</keyword>
<dbReference type="PANTHER" id="PTHR38469">
    <property type="entry name" value="PERIPLASMIC PEPTIDASE SUBFAMILY S1B"/>
    <property type="match status" value="1"/>
</dbReference>
<protein>
    <recommendedName>
        <fullName evidence="6">Dipeptidyl-peptidase</fullName>
        <ecNumber evidence="6">3.4.14.-</ecNumber>
    </recommendedName>
</protein>
<dbReference type="Gene3D" id="2.40.10.10">
    <property type="entry name" value="Trypsin-like serine proteases"/>
    <property type="match status" value="1"/>
</dbReference>
<dbReference type="SUPFAM" id="SSF50494">
    <property type="entry name" value="Trypsin-like serine proteases"/>
    <property type="match status" value="1"/>
</dbReference>
<dbReference type="PANTHER" id="PTHR38469:SF1">
    <property type="entry name" value="PERIPLASMIC PEPTIDASE SUBFAMILY S1B"/>
    <property type="match status" value="1"/>
</dbReference>
<feature type="chain" id="PRO_5031598997" description="Dipeptidyl-peptidase" evidence="6">
    <location>
        <begin position="31"/>
        <end position="731"/>
    </location>
</feature>
<evidence type="ECO:0000313" key="7">
    <source>
        <dbReference type="EMBL" id="NMP33143.1"/>
    </source>
</evidence>
<dbReference type="Proteomes" id="UP000568664">
    <property type="component" value="Unassembled WGS sequence"/>
</dbReference>
<dbReference type="EMBL" id="JABBXH010000006">
    <property type="protein sequence ID" value="NMP33143.1"/>
    <property type="molecule type" value="Genomic_DNA"/>
</dbReference>
<accession>A0A7Y0LF34</accession>
<keyword evidence="8" id="KW-1185">Reference proteome</keyword>
<organism evidence="7 8">
    <name type="scientific">Thalassotalea algicola</name>
    <dbReference type="NCBI Taxonomy" id="2716224"/>
    <lineage>
        <taxon>Bacteria</taxon>
        <taxon>Pseudomonadati</taxon>
        <taxon>Pseudomonadota</taxon>
        <taxon>Gammaproteobacteria</taxon>
        <taxon>Alteromonadales</taxon>
        <taxon>Colwelliaceae</taxon>
        <taxon>Thalassotalea</taxon>
    </lineage>
</organism>
<dbReference type="GO" id="GO:0070009">
    <property type="term" value="F:serine-type aminopeptidase activity"/>
    <property type="evidence" value="ECO:0007669"/>
    <property type="project" value="UniProtKB-UniRule"/>
</dbReference>
<dbReference type="GO" id="GO:0006508">
    <property type="term" value="P:proteolysis"/>
    <property type="evidence" value="ECO:0007669"/>
    <property type="project" value="UniProtKB-KW"/>
</dbReference>
<dbReference type="InterPro" id="IPR009003">
    <property type="entry name" value="Peptidase_S1_PA"/>
</dbReference>
<comment type="similarity">
    <text evidence="1 6">Belongs to the peptidase S46 family.</text>
</comment>
<gene>
    <name evidence="7" type="ORF">HII17_16410</name>
</gene>
<keyword evidence="5 6" id="KW-0378">Hydrolase</keyword>
<evidence type="ECO:0000256" key="6">
    <source>
        <dbReference type="RuleBase" id="RU366067"/>
    </source>
</evidence>
<keyword evidence="2 6" id="KW-0031">Aminopeptidase</keyword>
<dbReference type="EC" id="3.4.14.-" evidence="6"/>
<comment type="caution">
    <text evidence="7">The sequence shown here is derived from an EMBL/GenBank/DDBJ whole genome shotgun (WGS) entry which is preliminary data.</text>
</comment>
<keyword evidence="4 6" id="KW-0732">Signal</keyword>
<evidence type="ECO:0000256" key="3">
    <source>
        <dbReference type="ARBA" id="ARBA00022670"/>
    </source>
</evidence>
<sequence length="731" mass="82106">MITRKTNKVTRLLTLPITALALIASLATVAKEGMFTPEQLPLIKKDLVATGLEIPPESLTSLTKFPMGAVVSLGGCSASFVSEQGLVVTNHHCARGSVQFNSTAENNYLENGFVAKSFDEELPAAPGSRIYVTVDFKDVTNDVVGSLSSKLTGRERYDAIDRNKKRIIAECEKDEGHRCSVPSFHQGLEYKLIKQLEIKDVRIAYSPADSVGKYGGDIDNWMWPRHTGDFAFYRAYVGKDGKPADFSKDNVPFKPEHTLKVSAAGLDDGDFVMAAGYPGRTQRYQRLVTVEHVFGWSYPQWVSLIEQWIGTIERVAPEGSDARVKYESLLAGLNNFMKNTKGQLKGAKRVGLVERRAQREAELLTWIGDNKERQHYRKAISALDELETEISKFNKASFLYDNATRSQMLSAAKRLYRLAIEKQKPDAERESGYQERDFDRIKQSLQRIDRRFDAGVEQALWLMFIEKYAKQDKSQRVTAFDKHIGLNAKAFNKDKVAKRLASFYQKTELNNVDKRIALMDASVADLEASKDPFMQLAVATFKHGQEVENTEKVHAGKRASLRPQYMKAIIAWQDSLGLLAYPDANSTLRVTYGNVIGGSPKDGMIYEPFTRVEGIVEKDTGEEPFNSPKKQLELIKDKKYGDYALKTLGTVPVNFLTDLDSTGGNSGSATMNSKGELIGLLFDGTFESVNSDWDFDPRTTRTIHVDSRYMLWVMEYVDDAKHLVDEMDIVK</sequence>
<evidence type="ECO:0000256" key="4">
    <source>
        <dbReference type="ARBA" id="ARBA00022729"/>
    </source>
</evidence>